<dbReference type="PANTHER" id="PTHR30547">
    <property type="entry name" value="UNCHARACTERIZED PROTEIN YHCG-RELATED"/>
    <property type="match status" value="1"/>
</dbReference>
<protein>
    <recommendedName>
        <fullName evidence="5">DUF1016 domain-containing protein</fullName>
    </recommendedName>
</protein>
<accession>A0A1D2QL87</accession>
<dbReference type="EMBL" id="MDLC01000100">
    <property type="protein sequence ID" value="ODS22335.1"/>
    <property type="molecule type" value="Genomic_DNA"/>
</dbReference>
<sequence length="353" mass="41398">MNPLILDESQYRQFLDDVKTEIRQTKIRVAKSANQELIQLYWRLGKAIIEKQEALGWGKSVVEQLAQDLKRTFEGRSGFSTQNLWYMRQFYQEYRDDTDLQQLVGEIPWGQNLTIMAKVKDRGARQYYLKTTIEMGWSRNVLIHQIESQAYERHQLADKQHNFEKVLPQHLAEQADQAMKDVYMLDILSVEKTVLEAELESRMVAKVKDVMLELGYGFAFIGNQYRIVANDNEYFIDLLFSNRRLNALVAFELKVGRFKPEYAGKMNFYLNLLDDYVREPNENPSIGIILCKERDHFEVEYALRGIEKPVGVSGYEFTRKLPPELRYKLPAPELLEEEIRKEMGDSEASDKIK</sequence>
<evidence type="ECO:0000259" key="2">
    <source>
        <dbReference type="Pfam" id="PF17761"/>
    </source>
</evidence>
<dbReference type="InterPro" id="IPR041527">
    <property type="entry name" value="YhcG_N"/>
</dbReference>
<dbReference type="AlphaFoldDB" id="A0A1D2QL87"/>
<dbReference type="Gene3D" id="3.40.1350.10">
    <property type="match status" value="1"/>
</dbReference>
<dbReference type="STRING" id="62101.AB835_14740"/>
<dbReference type="GO" id="GO:0003676">
    <property type="term" value="F:nucleic acid binding"/>
    <property type="evidence" value="ECO:0007669"/>
    <property type="project" value="InterPro"/>
</dbReference>
<gene>
    <name evidence="3" type="ORF">AB835_14740</name>
</gene>
<reference evidence="3 4" key="1">
    <citation type="journal article" date="2016" name="Appl. Environ. Microbiol.">
        <title>Lack of Overt Genome Reduction in the Bryostatin-Producing Bryozoan Symbiont "Candidatus Endobugula sertula".</title>
        <authorList>
            <person name="Miller I.J."/>
            <person name="Vanee N."/>
            <person name="Fong S.S."/>
            <person name="Lim-Fong G.E."/>
            <person name="Kwan J.C."/>
        </authorList>
    </citation>
    <scope>NUCLEOTIDE SEQUENCE [LARGE SCALE GENOMIC DNA]</scope>
    <source>
        <strain evidence="3">AB1-4</strain>
    </source>
</reference>
<name>A0A1D2QL87_9GAMM</name>
<dbReference type="Proteomes" id="UP000242502">
    <property type="component" value="Unassembled WGS sequence"/>
</dbReference>
<dbReference type="InterPro" id="IPR009362">
    <property type="entry name" value="YhcG_C"/>
</dbReference>
<evidence type="ECO:0000313" key="3">
    <source>
        <dbReference type="EMBL" id="ODS22335.1"/>
    </source>
</evidence>
<dbReference type="InterPro" id="IPR053148">
    <property type="entry name" value="PD-DEXK-like_domain"/>
</dbReference>
<feature type="domain" description="YhcG PDDEXK nuclease" evidence="1">
    <location>
        <begin position="177"/>
        <end position="330"/>
    </location>
</feature>
<dbReference type="PANTHER" id="PTHR30547:SF0">
    <property type="entry name" value="BLR8175 PROTEIN"/>
    <property type="match status" value="1"/>
</dbReference>
<proteinExistence type="predicted"/>
<comment type="caution">
    <text evidence="3">The sequence shown here is derived from an EMBL/GenBank/DDBJ whole genome shotgun (WGS) entry which is preliminary data.</text>
</comment>
<evidence type="ECO:0000259" key="1">
    <source>
        <dbReference type="Pfam" id="PF06250"/>
    </source>
</evidence>
<organism evidence="3 4">
    <name type="scientific">Candidatus Endobugula sertula</name>
    <name type="common">Bugula neritina bacterial symbiont</name>
    <dbReference type="NCBI Taxonomy" id="62101"/>
    <lineage>
        <taxon>Bacteria</taxon>
        <taxon>Pseudomonadati</taxon>
        <taxon>Pseudomonadota</taxon>
        <taxon>Gammaproteobacteria</taxon>
        <taxon>Cellvibrionales</taxon>
        <taxon>Cellvibrionaceae</taxon>
        <taxon>Candidatus Endobugula</taxon>
    </lineage>
</organism>
<evidence type="ECO:0000313" key="4">
    <source>
        <dbReference type="Proteomes" id="UP000242502"/>
    </source>
</evidence>
<feature type="domain" description="YhcG N-terminal" evidence="2">
    <location>
        <begin position="17"/>
        <end position="153"/>
    </location>
</feature>
<evidence type="ECO:0008006" key="5">
    <source>
        <dbReference type="Google" id="ProtNLM"/>
    </source>
</evidence>
<dbReference type="Pfam" id="PF06250">
    <property type="entry name" value="YhcG_C"/>
    <property type="match status" value="1"/>
</dbReference>
<dbReference type="Pfam" id="PF17761">
    <property type="entry name" value="DUF1016_N"/>
    <property type="match status" value="1"/>
</dbReference>
<dbReference type="InterPro" id="IPR011856">
    <property type="entry name" value="tRNA_endonuc-like_dom_sf"/>
</dbReference>